<accession>A0A2P6MZB0</accession>
<dbReference type="InParanoid" id="A0A2P6MZB0"/>
<dbReference type="Proteomes" id="UP000241769">
    <property type="component" value="Unassembled WGS sequence"/>
</dbReference>
<protein>
    <submittedName>
        <fullName evidence="2">Uncharacterized protein</fullName>
    </submittedName>
</protein>
<dbReference type="AlphaFoldDB" id="A0A2P6MZB0"/>
<keyword evidence="1" id="KW-0732">Signal</keyword>
<dbReference type="EMBL" id="MDYQ01000285">
    <property type="protein sequence ID" value="PRP77024.1"/>
    <property type="molecule type" value="Genomic_DNA"/>
</dbReference>
<sequence>MRTALFLLFIIGILRSGEAQIRGLDHPPDPEGEIPDADITGIVEIPAGVGSTISHLQYTYQKLPQPATVKYQKKKTDSRGGITYVDAHIKVGRRVKQVYAILKRGETAMPKTYPYNTNYMRDYIRALEGNSWCNEAGHILGASFGLNVGKYSSWERQIKKILKEKAKDPPDSSTTYYPQFEYKDGSRRPKMIKVHYTTFEYGTQEVEFPNPSCTQKIDWPKYDAAKQAFEGTQYDLPNQKKPFVGKIDHLKKDKSVPDQSKYQQKGVVFYYEIPKA</sequence>
<reference evidence="2 3" key="1">
    <citation type="journal article" date="2018" name="Genome Biol. Evol.">
        <title>Multiple Roots of Fruiting Body Formation in Amoebozoa.</title>
        <authorList>
            <person name="Hillmann F."/>
            <person name="Forbes G."/>
            <person name="Novohradska S."/>
            <person name="Ferling I."/>
            <person name="Riege K."/>
            <person name="Groth M."/>
            <person name="Westermann M."/>
            <person name="Marz M."/>
            <person name="Spaller T."/>
            <person name="Winckler T."/>
            <person name="Schaap P."/>
            <person name="Glockner G."/>
        </authorList>
    </citation>
    <scope>NUCLEOTIDE SEQUENCE [LARGE SCALE GENOMIC DNA]</scope>
    <source>
        <strain evidence="2 3">Jena</strain>
    </source>
</reference>
<evidence type="ECO:0000313" key="3">
    <source>
        <dbReference type="Proteomes" id="UP000241769"/>
    </source>
</evidence>
<name>A0A2P6MZB0_9EUKA</name>
<feature type="chain" id="PRO_5015175050" evidence="1">
    <location>
        <begin position="20"/>
        <end position="276"/>
    </location>
</feature>
<organism evidence="2 3">
    <name type="scientific">Planoprotostelium fungivorum</name>
    <dbReference type="NCBI Taxonomy" id="1890364"/>
    <lineage>
        <taxon>Eukaryota</taxon>
        <taxon>Amoebozoa</taxon>
        <taxon>Evosea</taxon>
        <taxon>Variosea</taxon>
        <taxon>Cavosteliida</taxon>
        <taxon>Cavosteliaceae</taxon>
        <taxon>Planoprotostelium</taxon>
    </lineage>
</organism>
<keyword evidence="3" id="KW-1185">Reference proteome</keyword>
<evidence type="ECO:0000313" key="2">
    <source>
        <dbReference type="EMBL" id="PRP77024.1"/>
    </source>
</evidence>
<evidence type="ECO:0000256" key="1">
    <source>
        <dbReference type="SAM" id="SignalP"/>
    </source>
</evidence>
<comment type="caution">
    <text evidence="2">The sequence shown here is derived from an EMBL/GenBank/DDBJ whole genome shotgun (WGS) entry which is preliminary data.</text>
</comment>
<feature type="signal peptide" evidence="1">
    <location>
        <begin position="1"/>
        <end position="19"/>
    </location>
</feature>
<proteinExistence type="predicted"/>
<gene>
    <name evidence="2" type="ORF">PROFUN_14558</name>
</gene>